<dbReference type="InterPro" id="IPR021308">
    <property type="entry name" value="GfcB"/>
</dbReference>
<proteinExistence type="predicted"/>
<dbReference type="Gene3D" id="2.40.360.10">
    <property type="entry name" value="YmcC-like"/>
    <property type="match status" value="1"/>
</dbReference>
<dbReference type="SUPFAM" id="SSF159270">
    <property type="entry name" value="YmcC-like"/>
    <property type="match status" value="1"/>
</dbReference>
<accession>A0A6I6HPR1</accession>
<name>A0A6I6HPR1_VARPD</name>
<dbReference type="AlphaFoldDB" id="A0A6I6HPR1"/>
<protein>
    <recommendedName>
        <fullName evidence="3">Lipoprotein</fullName>
    </recommendedName>
</protein>
<dbReference type="InterPro" id="IPR023373">
    <property type="entry name" value="YmcC_sf"/>
</dbReference>
<dbReference type="Pfam" id="PF11102">
    <property type="entry name" value="YjbF"/>
    <property type="match status" value="1"/>
</dbReference>
<evidence type="ECO:0008006" key="3">
    <source>
        <dbReference type="Google" id="ProtNLM"/>
    </source>
</evidence>
<dbReference type="Proteomes" id="UP000425817">
    <property type="component" value="Chromosome"/>
</dbReference>
<sequence>MVRALLTGGHSLKSPRVGHATRLVECCLLAAFLLGVGGCSSGSSAMLATARHIYNGTSSAPPPTFNPNYRYLRVATGNQTVFMVLGYIDKRPEGAVEVWYSGSGEVVRLLDGRLVGTTGLSIDWREVRFSGLPAWTADAASTPSAKTYQRQRDMMPGYRFGIRDEIVLAPIAAPQQVALAGTAAASLRWYEERSVSRPASASLPPARFGVSQAGGTPRVVYSEQCISNDLCMSFEQWTPSSPAPVAAASAGT</sequence>
<organism evidence="1 2">
    <name type="scientific">Variovorax paradoxus</name>
    <dbReference type="NCBI Taxonomy" id="34073"/>
    <lineage>
        <taxon>Bacteria</taxon>
        <taxon>Pseudomonadati</taxon>
        <taxon>Pseudomonadota</taxon>
        <taxon>Betaproteobacteria</taxon>
        <taxon>Burkholderiales</taxon>
        <taxon>Comamonadaceae</taxon>
        <taxon>Variovorax</taxon>
    </lineage>
</organism>
<reference evidence="1 2" key="1">
    <citation type="submission" date="2019-12" db="EMBL/GenBank/DDBJ databases">
        <title>Hybrid Genome Assemblies of two High G+C Isolates from Undergraduate Microbiology Courses.</title>
        <authorList>
            <person name="Ne Ville C.J."/>
            <person name="Enright D."/>
            <person name="Hernandez I."/>
            <person name="Dodsworth J."/>
            <person name="Orwin P.M."/>
        </authorList>
    </citation>
    <scope>NUCLEOTIDE SEQUENCE [LARGE SCALE GENOMIC DNA]</scope>
    <source>
        <strain evidence="1 2">CSUSB</strain>
    </source>
</reference>
<gene>
    <name evidence="1" type="ORF">GOQ09_06060</name>
</gene>
<evidence type="ECO:0000313" key="2">
    <source>
        <dbReference type="Proteomes" id="UP000425817"/>
    </source>
</evidence>
<evidence type="ECO:0000313" key="1">
    <source>
        <dbReference type="EMBL" id="QGW84907.1"/>
    </source>
</evidence>
<dbReference type="OrthoDB" id="8847406at2"/>
<dbReference type="EMBL" id="CP046622">
    <property type="protein sequence ID" value="QGW84907.1"/>
    <property type="molecule type" value="Genomic_DNA"/>
</dbReference>